<reference evidence="2" key="4">
    <citation type="submission" date="2020-02" db="EMBL/GenBank/DDBJ databases">
        <authorList>
            <person name="Littmann E."/>
            <person name="Sorbara M."/>
        </authorList>
    </citation>
    <scope>NUCLEOTIDE SEQUENCE</scope>
    <source>
        <strain evidence="2">MSK.17.79</strain>
    </source>
</reference>
<proteinExistence type="predicted"/>
<evidence type="ECO:0000313" key="2">
    <source>
        <dbReference type="EMBL" id="NSC28507.1"/>
    </source>
</evidence>
<comment type="caution">
    <text evidence="6">The sequence shown here is derived from an EMBL/GenBank/DDBJ whole genome shotgun (WGS) entry which is preliminary data.</text>
</comment>
<dbReference type="Proteomes" id="UP000283765">
    <property type="component" value="Unassembled WGS sequence"/>
</dbReference>
<dbReference type="GO" id="GO:0008781">
    <property type="term" value="F:N-acylneuraminate cytidylyltransferase activity"/>
    <property type="evidence" value="ECO:0007669"/>
    <property type="project" value="TreeGrafter"/>
</dbReference>
<dbReference type="Gene3D" id="3.90.550.10">
    <property type="entry name" value="Spore Coat Polysaccharide Biosynthesis Protein SpsA, Chain A"/>
    <property type="match status" value="1"/>
</dbReference>
<evidence type="ECO:0000313" key="7">
    <source>
        <dbReference type="Proteomes" id="UP000283683"/>
    </source>
</evidence>
<dbReference type="EMBL" id="WKQP01000006">
    <property type="protein sequence ID" value="MSC59731.1"/>
    <property type="molecule type" value="Genomic_DNA"/>
</dbReference>
<dbReference type="InterPro" id="IPR050793">
    <property type="entry name" value="CMP-NeuNAc_synthase"/>
</dbReference>
<evidence type="ECO:0000313" key="8">
    <source>
        <dbReference type="Proteomes" id="UP000283765"/>
    </source>
</evidence>
<evidence type="ECO:0000313" key="5">
    <source>
        <dbReference type="EMBL" id="RGW85478.1"/>
    </source>
</evidence>
<dbReference type="EMBL" id="QRXR01000021">
    <property type="protein sequence ID" value="RGU21742.1"/>
    <property type="molecule type" value="Genomic_DNA"/>
</dbReference>
<reference evidence="1 11" key="2">
    <citation type="journal article" date="2019" name="Nat. Med.">
        <title>A library of human gut bacterial isolates paired with longitudinal multiomics data enables mechanistic microbiome research.</title>
        <authorList>
            <person name="Poyet M."/>
            <person name="Groussin M."/>
            <person name="Gibbons S.M."/>
            <person name="Avila-Pacheco J."/>
            <person name="Jiang X."/>
            <person name="Kearney S.M."/>
            <person name="Perrotta A.R."/>
            <person name="Berdy B."/>
            <person name="Zhao S."/>
            <person name="Lieberman T.D."/>
            <person name="Swanson P.K."/>
            <person name="Smith M."/>
            <person name="Roesemann S."/>
            <person name="Alexander J.E."/>
            <person name="Rich S.A."/>
            <person name="Livny J."/>
            <person name="Vlamakis H."/>
            <person name="Clish C."/>
            <person name="Bullock K."/>
            <person name="Deik A."/>
            <person name="Scott J."/>
            <person name="Pierce K.A."/>
            <person name="Xavier R.J."/>
            <person name="Alm E.J."/>
        </authorList>
    </citation>
    <scope>NUCLEOTIDE SEQUENCE [LARGE SCALE GENOMIC DNA]</scope>
    <source>
        <strain evidence="1 11">BIOML-A11</strain>
    </source>
</reference>
<sequence length="220" mass="25283">MKTVAFVPIKLNNQRTPGKNIKKFDDGSSLITVFLRNLIKVKSFDDVYVFCSNPKIKEYIVPGVKYLERPVYLDTQEATPQDIMGEFIKRIDADIYAVCHCTSPFVSVEHFEECVAATKSSEYDSSFTAEKLQHLMWTDKNEPLNFDPTNVPRTQDLPVYYNEVSAAYVFKKEVYEKYKRRIGIKPHITEVSGVECVDIDYPEDFEIANAIYMSMIKGGK</sequence>
<evidence type="ECO:0000313" key="6">
    <source>
        <dbReference type="EMBL" id="RHA13420.1"/>
    </source>
</evidence>
<dbReference type="EMBL" id="QSFB01000010">
    <property type="protein sequence ID" value="RHA13420.1"/>
    <property type="molecule type" value="Genomic_DNA"/>
</dbReference>
<evidence type="ECO:0000313" key="1">
    <source>
        <dbReference type="EMBL" id="MSC59731.1"/>
    </source>
</evidence>
<reference evidence="7 8" key="1">
    <citation type="submission" date="2018-08" db="EMBL/GenBank/DDBJ databases">
        <title>A genome reference for cultivated species of the human gut microbiota.</title>
        <authorList>
            <person name="Zou Y."/>
            <person name="Xue W."/>
            <person name="Luo G."/>
        </authorList>
    </citation>
    <scope>NUCLEOTIDE SEQUENCE [LARGE SCALE GENOMIC DNA]</scope>
    <source>
        <strain evidence="5 7">AF06-19</strain>
        <strain evidence="4 8">AF17-27</strain>
        <strain evidence="3 9">AF18-16LB</strain>
        <strain evidence="6 10">AM44-1AT</strain>
    </source>
</reference>
<organism evidence="6 10">
    <name type="scientific">Agathobacter rectalis</name>
    <dbReference type="NCBI Taxonomy" id="39491"/>
    <lineage>
        <taxon>Bacteria</taxon>
        <taxon>Bacillati</taxon>
        <taxon>Bacillota</taxon>
        <taxon>Clostridia</taxon>
        <taxon>Lachnospirales</taxon>
        <taxon>Lachnospiraceae</taxon>
        <taxon>Agathobacter</taxon>
    </lineage>
</organism>
<dbReference type="EMBL" id="QSAZ01000016">
    <property type="protein sequence ID" value="RGW85478.1"/>
    <property type="molecule type" value="Genomic_DNA"/>
</dbReference>
<gene>
    <name evidence="6" type="ORF">DW948_08405</name>
    <name evidence="5" type="ORF">DWV45_13340</name>
    <name evidence="4" type="ORF">DWW89_11995</name>
    <name evidence="3" type="ORF">DWX06_06855</name>
    <name evidence="2" type="ORF">G4319_14475</name>
    <name evidence="1" type="ORF">GKE07_05830</name>
</gene>
<dbReference type="Proteomes" id="UP000479563">
    <property type="component" value="Unassembled WGS sequence"/>
</dbReference>
<accession>A0A413QWZ2</accession>
<evidence type="ECO:0000313" key="4">
    <source>
        <dbReference type="EMBL" id="RGU21742.1"/>
    </source>
</evidence>
<protein>
    <submittedName>
        <fullName evidence="6">CMP-N-acetylneuraminic acid synthetase</fullName>
    </submittedName>
</protein>
<name>A0A413QWZ2_9FIRM</name>
<dbReference type="Proteomes" id="UP001193670">
    <property type="component" value="Unassembled WGS sequence"/>
</dbReference>
<dbReference type="AlphaFoldDB" id="A0A413QWZ2"/>
<dbReference type="InterPro" id="IPR003329">
    <property type="entry name" value="Cytidylyl_trans"/>
</dbReference>
<evidence type="ECO:0000313" key="9">
    <source>
        <dbReference type="Proteomes" id="UP000284296"/>
    </source>
</evidence>
<dbReference type="Proteomes" id="UP000284296">
    <property type="component" value="Unassembled WGS sequence"/>
</dbReference>
<dbReference type="Proteomes" id="UP000286341">
    <property type="component" value="Unassembled WGS sequence"/>
</dbReference>
<dbReference type="EMBL" id="QRXG01000008">
    <property type="protein sequence ID" value="RGT81981.1"/>
    <property type="molecule type" value="Genomic_DNA"/>
</dbReference>
<reference evidence="2" key="3">
    <citation type="journal article" date="2020" name="Cell Host Microbe">
        <title>Functional and Genomic Variation between Human-Derived Isolates of Lachnospiraceae Reveals Inter- and Intra-Species Diversity.</title>
        <authorList>
            <person name="Sorbara M.T."/>
            <person name="Littmann E.R."/>
            <person name="Fontana E."/>
            <person name="Moody T.U."/>
            <person name="Kohout C.E."/>
            <person name="Gjonbalaj M."/>
            <person name="Eaton V."/>
            <person name="Seok R."/>
            <person name="Leiner I.M."/>
            <person name="Pamer E.G."/>
        </authorList>
    </citation>
    <scope>NUCLEOTIDE SEQUENCE</scope>
    <source>
        <strain evidence="2">MSK.17.79</strain>
    </source>
</reference>
<dbReference type="Proteomes" id="UP000283683">
    <property type="component" value="Unassembled WGS sequence"/>
</dbReference>
<dbReference type="SUPFAM" id="SSF53448">
    <property type="entry name" value="Nucleotide-diphospho-sugar transferases"/>
    <property type="match status" value="1"/>
</dbReference>
<dbReference type="Pfam" id="PF02348">
    <property type="entry name" value="CTP_transf_3"/>
    <property type="match status" value="1"/>
</dbReference>
<evidence type="ECO:0000313" key="10">
    <source>
        <dbReference type="Proteomes" id="UP000286341"/>
    </source>
</evidence>
<evidence type="ECO:0000313" key="3">
    <source>
        <dbReference type="EMBL" id="RGT81981.1"/>
    </source>
</evidence>
<evidence type="ECO:0000313" key="11">
    <source>
        <dbReference type="Proteomes" id="UP000479563"/>
    </source>
</evidence>
<dbReference type="PANTHER" id="PTHR21485:SF6">
    <property type="entry name" value="N-ACYLNEURAMINATE CYTIDYLYLTRANSFERASE-RELATED"/>
    <property type="match status" value="1"/>
</dbReference>
<dbReference type="InterPro" id="IPR029044">
    <property type="entry name" value="Nucleotide-diphossugar_trans"/>
</dbReference>
<dbReference type="RefSeq" id="WP_022292711.1">
    <property type="nucleotide sequence ID" value="NZ_CP143947.1"/>
</dbReference>
<dbReference type="EMBL" id="JAAILW010000045">
    <property type="protein sequence ID" value="NSC28507.1"/>
    <property type="molecule type" value="Genomic_DNA"/>
</dbReference>
<dbReference type="PANTHER" id="PTHR21485">
    <property type="entry name" value="HAD SUPERFAMILY MEMBERS CMAS AND KDSC"/>
    <property type="match status" value="1"/>
</dbReference>